<dbReference type="InterPro" id="IPR003141">
    <property type="entry name" value="Pol/His_phosphatase_N"/>
</dbReference>
<dbReference type="SMART" id="SM00481">
    <property type="entry name" value="POLIIIAc"/>
    <property type="match status" value="1"/>
</dbReference>
<dbReference type="AlphaFoldDB" id="A0A0W8E7T0"/>
<keyword evidence="4" id="KW-0028">Amino-acid biosynthesis</keyword>
<protein>
    <recommendedName>
        <fullName evidence="3">histidinol-phosphatase</fullName>
        <ecNumber evidence="3">3.1.3.15</ecNumber>
    </recommendedName>
</protein>
<keyword evidence="5 9" id="KW-0378">Hydrolase</keyword>
<dbReference type="GO" id="GO:0004401">
    <property type="term" value="F:histidinol-phosphatase activity"/>
    <property type="evidence" value="ECO:0007669"/>
    <property type="project" value="UniProtKB-EC"/>
</dbReference>
<dbReference type="EC" id="3.1.3.15" evidence="3"/>
<evidence type="ECO:0000256" key="1">
    <source>
        <dbReference type="ARBA" id="ARBA00004970"/>
    </source>
</evidence>
<name>A0A0W8E7T0_9ZZZZ</name>
<feature type="domain" description="Polymerase/histidinol phosphatase N-terminal" evidence="8">
    <location>
        <begin position="5"/>
        <end position="86"/>
    </location>
</feature>
<comment type="caution">
    <text evidence="9">The sequence shown here is derived from an EMBL/GenBank/DDBJ whole genome shotgun (WGS) entry which is preliminary data.</text>
</comment>
<keyword evidence="6" id="KW-0368">Histidine biosynthesis</keyword>
<dbReference type="SUPFAM" id="SSF89550">
    <property type="entry name" value="PHP domain-like"/>
    <property type="match status" value="1"/>
</dbReference>
<dbReference type="Gene3D" id="3.20.20.140">
    <property type="entry name" value="Metal-dependent hydrolases"/>
    <property type="match status" value="1"/>
</dbReference>
<comment type="catalytic activity">
    <reaction evidence="7">
        <text>L-histidinol phosphate + H2O = L-histidinol + phosphate</text>
        <dbReference type="Rhea" id="RHEA:14465"/>
        <dbReference type="ChEBI" id="CHEBI:15377"/>
        <dbReference type="ChEBI" id="CHEBI:43474"/>
        <dbReference type="ChEBI" id="CHEBI:57699"/>
        <dbReference type="ChEBI" id="CHEBI:57980"/>
        <dbReference type="EC" id="3.1.3.15"/>
    </reaction>
</comment>
<gene>
    <name evidence="9" type="ORF">ASZ90_018005</name>
</gene>
<evidence type="ECO:0000256" key="4">
    <source>
        <dbReference type="ARBA" id="ARBA00022605"/>
    </source>
</evidence>
<dbReference type="InterPro" id="IPR004013">
    <property type="entry name" value="PHP_dom"/>
</dbReference>
<evidence type="ECO:0000256" key="7">
    <source>
        <dbReference type="ARBA" id="ARBA00049158"/>
    </source>
</evidence>
<accession>A0A0W8E7T0</accession>
<comment type="similarity">
    <text evidence="2">Belongs to the PHP hydrolase family. HisK subfamily.</text>
</comment>
<evidence type="ECO:0000259" key="8">
    <source>
        <dbReference type="SMART" id="SM00481"/>
    </source>
</evidence>
<dbReference type="NCBIfam" id="TIGR01856">
    <property type="entry name" value="hisJ_fam"/>
    <property type="match status" value="1"/>
</dbReference>
<sequence>MRYFADYHTHTNFSGDSEAPMELMVRRAIELGLTELVFTDHVDYDYADPVFENIDFNDYLKQFRYIKEKYRRDIKVLMGVEIGFQPHVENRIEELLSGLNFDFVIYSTHMADQLDFYTGAFFDGKERNTAYQRYFENVMQSINKPANFNVYGHLDFIVRYGDYDSKVLSYLEHSEIIDKILQTLIYNGCGIEINTSGYRYGLQHMHPQEDIIRRYKKLGGEIITVGSDAHRPGDLCADFNDAYTLLRDAGFKYLNAYEQRKPRFVKIP</sequence>
<dbReference type="PANTHER" id="PTHR21039:SF0">
    <property type="entry name" value="HISTIDINOL-PHOSPHATASE"/>
    <property type="match status" value="1"/>
</dbReference>
<dbReference type="GO" id="GO:0000105">
    <property type="term" value="P:L-histidine biosynthetic process"/>
    <property type="evidence" value="ECO:0007669"/>
    <property type="project" value="UniProtKB-UniPathway"/>
</dbReference>
<dbReference type="UniPathway" id="UPA00031">
    <property type="reaction ID" value="UER00013"/>
</dbReference>
<dbReference type="InterPro" id="IPR016195">
    <property type="entry name" value="Pol/histidinol_Pase-like"/>
</dbReference>
<dbReference type="Pfam" id="PF02811">
    <property type="entry name" value="PHP"/>
    <property type="match status" value="1"/>
</dbReference>
<dbReference type="EMBL" id="LNQE01001844">
    <property type="protein sequence ID" value="KUG04644.1"/>
    <property type="molecule type" value="Genomic_DNA"/>
</dbReference>
<evidence type="ECO:0000256" key="2">
    <source>
        <dbReference type="ARBA" id="ARBA00009152"/>
    </source>
</evidence>
<evidence type="ECO:0000256" key="3">
    <source>
        <dbReference type="ARBA" id="ARBA00013085"/>
    </source>
</evidence>
<reference evidence="9" key="1">
    <citation type="journal article" date="2015" name="Proc. Natl. Acad. Sci. U.S.A.">
        <title>Networks of energetic and metabolic interactions define dynamics in microbial communities.</title>
        <authorList>
            <person name="Embree M."/>
            <person name="Liu J.K."/>
            <person name="Al-Bassam M.M."/>
            <person name="Zengler K."/>
        </authorList>
    </citation>
    <scope>NUCLEOTIDE SEQUENCE</scope>
</reference>
<dbReference type="InterPro" id="IPR010140">
    <property type="entry name" value="Histidinol_P_phosphatase_HisJ"/>
</dbReference>
<evidence type="ECO:0000313" key="9">
    <source>
        <dbReference type="EMBL" id="KUG04644.1"/>
    </source>
</evidence>
<organism evidence="9">
    <name type="scientific">hydrocarbon metagenome</name>
    <dbReference type="NCBI Taxonomy" id="938273"/>
    <lineage>
        <taxon>unclassified sequences</taxon>
        <taxon>metagenomes</taxon>
        <taxon>ecological metagenomes</taxon>
    </lineage>
</organism>
<comment type="pathway">
    <text evidence="1">Amino-acid biosynthesis; L-histidine biosynthesis; L-histidine from 5-phospho-alpha-D-ribose 1-diphosphate: step 8/9.</text>
</comment>
<proteinExistence type="inferred from homology"/>
<evidence type="ECO:0000256" key="5">
    <source>
        <dbReference type="ARBA" id="ARBA00022801"/>
    </source>
</evidence>
<dbReference type="PANTHER" id="PTHR21039">
    <property type="entry name" value="HISTIDINOL PHOSPHATASE-RELATED"/>
    <property type="match status" value="1"/>
</dbReference>
<dbReference type="GO" id="GO:0005737">
    <property type="term" value="C:cytoplasm"/>
    <property type="evidence" value="ECO:0007669"/>
    <property type="project" value="TreeGrafter"/>
</dbReference>
<evidence type="ECO:0000256" key="6">
    <source>
        <dbReference type="ARBA" id="ARBA00023102"/>
    </source>
</evidence>